<evidence type="ECO:0000256" key="1">
    <source>
        <dbReference type="ARBA" id="ARBA00004651"/>
    </source>
</evidence>
<dbReference type="InterPro" id="IPR047055">
    <property type="entry name" value="MotA-like"/>
</dbReference>
<evidence type="ECO:0000256" key="2">
    <source>
        <dbReference type="ARBA" id="ARBA00008038"/>
    </source>
</evidence>
<dbReference type="PROSITE" id="PS01307">
    <property type="entry name" value="MOTA"/>
    <property type="match status" value="1"/>
</dbReference>
<evidence type="ECO:0000259" key="10">
    <source>
        <dbReference type="Pfam" id="PF01618"/>
    </source>
</evidence>
<sequence length="257" mass="28039">MDFSTIAGIAAAFILMILAIASGGGVTLFIDPPSAMIVIGGTIGTTLVHYTFKDMMGTVSVVKKAFFTHRFSSTDRIAQIINYAGKARKEGILSLQSVTKEVDDPFFLKGLQMAVDGQEPEKLKEMLDREIEYLEERHDRGSEIMVAMGTYAPAMGMIGTLIGLVQMLQTMNDPSTIGPAMAVALLTTFYGSVIANIICLPVSGKLKNRSAEEVLDKTLIAEGMRSILEGENPRVLEHRLHAFVAPRDRQSHFGKKK</sequence>
<accession>A0A1L3GCT8</accession>
<gene>
    <name evidence="11" type="ORF">A7E75_01060</name>
</gene>
<keyword evidence="11" id="KW-0969">Cilium</keyword>
<proteinExistence type="inferred from homology"/>
<evidence type="ECO:0000256" key="8">
    <source>
        <dbReference type="ARBA" id="ARBA00023136"/>
    </source>
</evidence>
<evidence type="ECO:0000256" key="5">
    <source>
        <dbReference type="ARBA" id="ARBA00022692"/>
    </source>
</evidence>
<name>A0A1L3GCT8_SYNAC</name>
<evidence type="ECO:0000256" key="3">
    <source>
        <dbReference type="ARBA" id="ARBA00022448"/>
    </source>
</evidence>
<feature type="transmembrane region" description="Helical" evidence="9">
    <location>
        <begin position="177"/>
        <end position="200"/>
    </location>
</feature>
<dbReference type="InterPro" id="IPR002898">
    <property type="entry name" value="MotA_ExbB_proton_chnl"/>
</dbReference>
<dbReference type="GO" id="GO:0006935">
    <property type="term" value="P:chemotaxis"/>
    <property type="evidence" value="ECO:0007669"/>
    <property type="project" value="InterPro"/>
</dbReference>
<dbReference type="PANTHER" id="PTHR30433:SF2">
    <property type="entry name" value="MOTILITY PROTEIN A"/>
    <property type="match status" value="1"/>
</dbReference>
<comment type="similarity">
    <text evidence="2">Belongs to the MotA family.</text>
</comment>
<feature type="transmembrane region" description="Helical" evidence="9">
    <location>
        <begin position="6"/>
        <end position="30"/>
    </location>
</feature>
<dbReference type="InterPro" id="IPR000540">
    <property type="entry name" value="Flag_MotA_CS"/>
</dbReference>
<keyword evidence="3" id="KW-0813">Transport</keyword>
<dbReference type="Pfam" id="PF01618">
    <property type="entry name" value="MotA_ExbB"/>
    <property type="match status" value="1"/>
</dbReference>
<keyword evidence="8 9" id="KW-0472">Membrane</keyword>
<keyword evidence="6" id="KW-0283">Flagellar rotation</keyword>
<dbReference type="AlphaFoldDB" id="A0A1L3GCT8"/>
<dbReference type="OrthoDB" id="9806929at2"/>
<evidence type="ECO:0000256" key="9">
    <source>
        <dbReference type="SAM" id="Phobius"/>
    </source>
</evidence>
<evidence type="ECO:0000313" key="12">
    <source>
        <dbReference type="Proteomes" id="UP000182264"/>
    </source>
</evidence>
<protein>
    <submittedName>
        <fullName evidence="11">Flagellar motor protein MotP</fullName>
    </submittedName>
</protein>
<dbReference type="EMBL" id="CP015518">
    <property type="protein sequence ID" value="APG23764.1"/>
    <property type="molecule type" value="Genomic_DNA"/>
</dbReference>
<keyword evidence="11" id="KW-0282">Flagellum</keyword>
<dbReference type="RefSeq" id="WP_072285575.1">
    <property type="nucleotide sequence ID" value="NZ_CP015455.1"/>
</dbReference>
<keyword evidence="12" id="KW-1185">Reference proteome</keyword>
<dbReference type="KEGG" id="pace:A6070_09670"/>
<dbReference type="GO" id="GO:0071978">
    <property type="term" value="P:bacterial-type flagellum-dependent swarming motility"/>
    <property type="evidence" value="ECO:0007669"/>
    <property type="project" value="InterPro"/>
</dbReference>
<keyword evidence="7 9" id="KW-1133">Transmembrane helix</keyword>
<feature type="domain" description="MotA/TolQ/ExbB proton channel" evidence="10">
    <location>
        <begin position="100"/>
        <end position="215"/>
    </location>
</feature>
<keyword evidence="4" id="KW-1003">Cell membrane</keyword>
<evidence type="ECO:0000256" key="7">
    <source>
        <dbReference type="ARBA" id="ARBA00022989"/>
    </source>
</evidence>
<dbReference type="Proteomes" id="UP000182264">
    <property type="component" value="Chromosome"/>
</dbReference>
<evidence type="ECO:0000256" key="6">
    <source>
        <dbReference type="ARBA" id="ARBA00022779"/>
    </source>
</evidence>
<dbReference type="PANTHER" id="PTHR30433">
    <property type="entry name" value="CHEMOTAXIS PROTEIN MOTA"/>
    <property type="match status" value="1"/>
</dbReference>
<keyword evidence="5 9" id="KW-0812">Transmembrane</keyword>
<comment type="subcellular location">
    <subcellularLocation>
        <location evidence="1">Cell membrane</location>
        <topology evidence="1">Multi-pass membrane protein</topology>
    </subcellularLocation>
</comment>
<evidence type="ECO:0000313" key="11">
    <source>
        <dbReference type="EMBL" id="APG23764.1"/>
    </source>
</evidence>
<feature type="transmembrane region" description="Helical" evidence="9">
    <location>
        <begin position="144"/>
        <end position="165"/>
    </location>
</feature>
<evidence type="ECO:0000256" key="4">
    <source>
        <dbReference type="ARBA" id="ARBA00022475"/>
    </source>
</evidence>
<reference evidence="11 12" key="1">
    <citation type="journal article" date="2017" name="Genome Announc.">
        <title>Complete Genome Sequences of Two Acetylene-Fermenting Pelobacter acetylenicus Strains.</title>
        <authorList>
            <person name="Sutton J.M."/>
            <person name="Baesman S.M."/>
            <person name="Fierst J.L."/>
            <person name="Poret-Peterson A.T."/>
            <person name="Oremland R.S."/>
            <person name="Dunlap D.S."/>
            <person name="Akob D.M."/>
        </authorList>
    </citation>
    <scope>NUCLEOTIDE SEQUENCE [LARGE SCALE GENOMIC DNA]</scope>
    <source>
        <strain evidence="11 12">DSM 3247</strain>
    </source>
</reference>
<organism evidence="11 12">
    <name type="scientific">Syntrophotalea acetylenica</name>
    <name type="common">Pelobacter acetylenicus</name>
    <dbReference type="NCBI Taxonomy" id="29542"/>
    <lineage>
        <taxon>Bacteria</taxon>
        <taxon>Pseudomonadati</taxon>
        <taxon>Thermodesulfobacteriota</taxon>
        <taxon>Desulfuromonadia</taxon>
        <taxon>Desulfuromonadales</taxon>
        <taxon>Syntrophotaleaceae</taxon>
        <taxon>Syntrophotalea</taxon>
    </lineage>
</organism>
<dbReference type="STRING" id="29542.A6070_09670"/>
<keyword evidence="11" id="KW-0966">Cell projection</keyword>
<dbReference type="GO" id="GO:0005886">
    <property type="term" value="C:plasma membrane"/>
    <property type="evidence" value="ECO:0007669"/>
    <property type="project" value="UniProtKB-SubCell"/>
</dbReference>